<evidence type="ECO:0000313" key="2">
    <source>
        <dbReference type="EMBL" id="WOH10078.1"/>
    </source>
</evidence>
<dbReference type="Gramene" id="KZM88631">
    <property type="protein sequence ID" value="KZM88631"/>
    <property type="gene ID" value="DCAR_025706"/>
</dbReference>
<reference evidence="2" key="1">
    <citation type="journal article" date="2016" name="Nat. Genet.">
        <title>A high-quality carrot genome assembly provides new insights into carotenoid accumulation and asterid genome evolution.</title>
        <authorList>
            <person name="Iorizzo M."/>
            <person name="Ellison S."/>
            <person name="Senalik D."/>
            <person name="Zeng P."/>
            <person name="Satapoomin P."/>
            <person name="Huang J."/>
            <person name="Bowman M."/>
            <person name="Iovene M."/>
            <person name="Sanseverino W."/>
            <person name="Cavagnaro P."/>
            <person name="Yildiz M."/>
            <person name="Macko-Podgorni A."/>
            <person name="Moranska E."/>
            <person name="Grzebelus E."/>
            <person name="Grzebelus D."/>
            <person name="Ashrafi H."/>
            <person name="Zheng Z."/>
            <person name="Cheng S."/>
            <person name="Spooner D."/>
            <person name="Van Deynze A."/>
            <person name="Simon P."/>
        </authorList>
    </citation>
    <scope>NUCLEOTIDE SEQUENCE</scope>
    <source>
        <tissue evidence="2">Leaf</tissue>
    </source>
</reference>
<feature type="region of interest" description="Disordered" evidence="1">
    <location>
        <begin position="1"/>
        <end position="41"/>
    </location>
</feature>
<dbReference type="AlphaFoldDB" id="A0A164UAL8"/>
<sequence length="150" mass="16531">MDDTKEESRGEKIGVQDVERRPSAETLSTALVPPGSPNGHRAHVRAEKKQVFYGLTLRNSSLGLGLGFTQSLNHWFEKDKLLRIPSFEPGTTYSSSVSSNCTPQIDTPKLVEQDLFPPTTPRSSGETTIIQEDMDDGKENGSDIDLSLRL</sequence>
<dbReference type="EMBL" id="CP093349">
    <property type="protein sequence ID" value="WOH10078.1"/>
    <property type="molecule type" value="Genomic_DNA"/>
</dbReference>
<organism evidence="2 3">
    <name type="scientific">Daucus carota subsp. sativus</name>
    <name type="common">Carrot</name>
    <dbReference type="NCBI Taxonomy" id="79200"/>
    <lineage>
        <taxon>Eukaryota</taxon>
        <taxon>Viridiplantae</taxon>
        <taxon>Streptophyta</taxon>
        <taxon>Embryophyta</taxon>
        <taxon>Tracheophyta</taxon>
        <taxon>Spermatophyta</taxon>
        <taxon>Magnoliopsida</taxon>
        <taxon>eudicotyledons</taxon>
        <taxon>Gunneridae</taxon>
        <taxon>Pentapetalae</taxon>
        <taxon>asterids</taxon>
        <taxon>campanulids</taxon>
        <taxon>Apiales</taxon>
        <taxon>Apiaceae</taxon>
        <taxon>Apioideae</taxon>
        <taxon>Scandiceae</taxon>
        <taxon>Daucinae</taxon>
        <taxon>Daucus</taxon>
        <taxon>Daucus sect. Daucus</taxon>
    </lineage>
</organism>
<feature type="compositionally biased region" description="Polar residues" evidence="1">
    <location>
        <begin position="121"/>
        <end position="130"/>
    </location>
</feature>
<name>A0A164UAL8_DAUCS</name>
<feature type="region of interest" description="Disordered" evidence="1">
    <location>
        <begin position="115"/>
        <end position="150"/>
    </location>
</feature>
<accession>A0A164UAL8</accession>
<keyword evidence="3" id="KW-1185">Reference proteome</keyword>
<evidence type="ECO:0000313" key="3">
    <source>
        <dbReference type="Proteomes" id="UP000077755"/>
    </source>
</evidence>
<reference evidence="2" key="2">
    <citation type="submission" date="2022-03" db="EMBL/GenBank/DDBJ databases">
        <title>Draft title - Genomic analysis of global carrot germplasm unveils the trajectory of domestication and the origin of high carotenoid orange carrot.</title>
        <authorList>
            <person name="Iorizzo M."/>
            <person name="Ellison S."/>
            <person name="Senalik D."/>
            <person name="Macko-Podgorni A."/>
            <person name="Grzebelus D."/>
            <person name="Bostan H."/>
            <person name="Rolling W."/>
            <person name="Curaba J."/>
            <person name="Simon P."/>
        </authorList>
    </citation>
    <scope>NUCLEOTIDE SEQUENCE</scope>
    <source>
        <tissue evidence="2">Leaf</tissue>
    </source>
</reference>
<protein>
    <submittedName>
        <fullName evidence="2">Uncharacterized protein</fullName>
    </submittedName>
</protein>
<dbReference type="Proteomes" id="UP000077755">
    <property type="component" value="Chromosome 7"/>
</dbReference>
<feature type="compositionally biased region" description="Basic and acidic residues" evidence="1">
    <location>
        <begin position="1"/>
        <end position="23"/>
    </location>
</feature>
<feature type="compositionally biased region" description="Basic and acidic residues" evidence="1">
    <location>
        <begin position="137"/>
        <end position="150"/>
    </location>
</feature>
<gene>
    <name evidence="2" type="ORF">DCAR_0729539</name>
</gene>
<proteinExistence type="predicted"/>
<evidence type="ECO:0000256" key="1">
    <source>
        <dbReference type="SAM" id="MobiDB-lite"/>
    </source>
</evidence>